<protein>
    <submittedName>
        <fullName evidence="1">Ferredoxin</fullName>
    </submittedName>
</protein>
<dbReference type="Proteomes" id="UP000005508">
    <property type="component" value="Unassembled WGS sequence"/>
</dbReference>
<gene>
    <name evidence="1" type="ORF">SC1083_0029</name>
</gene>
<dbReference type="PATRIC" id="fig|907488.3.peg.28"/>
<name>G4A5E4_AGGAC</name>
<comment type="caution">
    <text evidence="1">The sequence shown here is derived from an EMBL/GenBank/DDBJ whole genome shotgun (WGS) entry which is preliminary data.</text>
</comment>
<dbReference type="EMBL" id="AEJM01000001">
    <property type="protein sequence ID" value="EGY35334.1"/>
    <property type="molecule type" value="Genomic_DNA"/>
</dbReference>
<sequence length="77" mass="8708">MQKNETYYQAYLSHHAISRRGLFRGIFGAAESPSIENQRTANRPPFAAREDLFLTVFNGCDECKIARFLSAIGPVRT</sequence>
<evidence type="ECO:0000313" key="1">
    <source>
        <dbReference type="EMBL" id="EGY35334.1"/>
    </source>
</evidence>
<evidence type="ECO:0000313" key="2">
    <source>
        <dbReference type="Proteomes" id="UP000005508"/>
    </source>
</evidence>
<proteinExistence type="predicted"/>
<dbReference type="AlphaFoldDB" id="G4A5E4"/>
<accession>G4A5E4</accession>
<reference evidence="1 2" key="1">
    <citation type="submission" date="2010-10" db="EMBL/GenBank/DDBJ databases">
        <authorList>
            <person name="Chen C."/>
            <person name="Kittichotirat W."/>
            <person name="Asikainen S."/>
            <person name="Bumgarner R."/>
        </authorList>
    </citation>
    <scope>NUCLEOTIDE SEQUENCE [LARGE SCALE GENOMIC DNA]</scope>
    <source>
        <strain evidence="1 2">SC1083</strain>
    </source>
</reference>
<organism evidence="1 2">
    <name type="scientific">Aggregatibacter actinomycetemcomitans serotype e str. SC1083</name>
    <dbReference type="NCBI Taxonomy" id="907488"/>
    <lineage>
        <taxon>Bacteria</taxon>
        <taxon>Pseudomonadati</taxon>
        <taxon>Pseudomonadota</taxon>
        <taxon>Gammaproteobacteria</taxon>
        <taxon>Pasteurellales</taxon>
        <taxon>Pasteurellaceae</taxon>
        <taxon>Aggregatibacter</taxon>
    </lineage>
</organism>